<organism evidence="1 2">
    <name type="scientific">Polysphondylium violaceum</name>
    <dbReference type="NCBI Taxonomy" id="133409"/>
    <lineage>
        <taxon>Eukaryota</taxon>
        <taxon>Amoebozoa</taxon>
        <taxon>Evosea</taxon>
        <taxon>Eumycetozoa</taxon>
        <taxon>Dictyostelia</taxon>
        <taxon>Dictyosteliales</taxon>
        <taxon>Dictyosteliaceae</taxon>
        <taxon>Polysphondylium</taxon>
    </lineage>
</organism>
<evidence type="ECO:0000313" key="2">
    <source>
        <dbReference type="Proteomes" id="UP000695562"/>
    </source>
</evidence>
<name>A0A8J4Q2Z0_9MYCE</name>
<gene>
    <name evidence="1" type="ORF">CYY_001493</name>
</gene>
<dbReference type="AlphaFoldDB" id="A0A8J4Q2Z0"/>
<keyword evidence="2" id="KW-1185">Reference proteome</keyword>
<sequence length="141" mass="16560">MIIEYQGIRYNFNEELACGNKKQEREIKSVTDKLGDLLIAIPTVSKMKPQEAHETYLELQNLSIELRQLYKLIMAKSDLQTYQGIRWTSHTNLYSLLENILNKCLAHISLKRFVLIQKHKGEEALRKAFEEFEEFSDILNI</sequence>
<dbReference type="EMBL" id="AJWJ01000036">
    <property type="protein sequence ID" value="KAF2077172.1"/>
    <property type="molecule type" value="Genomic_DNA"/>
</dbReference>
<comment type="caution">
    <text evidence="1">The sequence shown here is derived from an EMBL/GenBank/DDBJ whole genome shotgun (WGS) entry which is preliminary data.</text>
</comment>
<evidence type="ECO:0000313" key="1">
    <source>
        <dbReference type="EMBL" id="KAF2077172.1"/>
    </source>
</evidence>
<reference evidence="1" key="1">
    <citation type="submission" date="2020-01" db="EMBL/GenBank/DDBJ databases">
        <title>Development of genomics and gene disruption for Polysphondylium violaceum indicates a role for the polyketide synthase stlB in stalk morphogenesis.</title>
        <authorList>
            <person name="Narita B."/>
            <person name="Kawabe Y."/>
            <person name="Kin K."/>
            <person name="Saito T."/>
            <person name="Gibbs R."/>
            <person name="Kuspa A."/>
            <person name="Muzny D."/>
            <person name="Queller D."/>
            <person name="Richards S."/>
            <person name="Strassman J."/>
            <person name="Sucgang R."/>
            <person name="Worley K."/>
            <person name="Schaap P."/>
        </authorList>
    </citation>
    <scope>NUCLEOTIDE SEQUENCE</scope>
    <source>
        <strain evidence="1">QSvi11</strain>
    </source>
</reference>
<accession>A0A8J4Q2Z0</accession>
<dbReference type="Proteomes" id="UP000695562">
    <property type="component" value="Unassembled WGS sequence"/>
</dbReference>
<proteinExistence type="predicted"/>
<protein>
    <submittedName>
        <fullName evidence="1">Uncharacterized protein</fullName>
    </submittedName>
</protein>